<dbReference type="Gene3D" id="3.40.50.1910">
    <property type="match status" value="1"/>
</dbReference>
<organism evidence="1 2">
    <name type="scientific">Ladona fulva</name>
    <name type="common">Scarce chaser dragonfly</name>
    <name type="synonym">Libellula fulva</name>
    <dbReference type="NCBI Taxonomy" id="123851"/>
    <lineage>
        <taxon>Eukaryota</taxon>
        <taxon>Metazoa</taxon>
        <taxon>Ecdysozoa</taxon>
        <taxon>Arthropoda</taxon>
        <taxon>Hexapoda</taxon>
        <taxon>Insecta</taxon>
        <taxon>Pterygota</taxon>
        <taxon>Palaeoptera</taxon>
        <taxon>Odonata</taxon>
        <taxon>Epiprocta</taxon>
        <taxon>Anisoptera</taxon>
        <taxon>Libelluloidea</taxon>
        <taxon>Libellulidae</taxon>
        <taxon>Ladona</taxon>
    </lineage>
</organism>
<dbReference type="InterPro" id="IPR036045">
    <property type="entry name" value="Sec1-like_sf"/>
</dbReference>
<evidence type="ECO:0000313" key="2">
    <source>
        <dbReference type="Proteomes" id="UP000792457"/>
    </source>
</evidence>
<gene>
    <name evidence="1" type="ORF">J437_LFUL011481</name>
</gene>
<dbReference type="Proteomes" id="UP000792457">
    <property type="component" value="Unassembled WGS sequence"/>
</dbReference>
<comment type="caution">
    <text evidence="1">The sequence shown here is derived from an EMBL/GenBank/DDBJ whole genome shotgun (WGS) entry which is preliminary data.</text>
</comment>
<dbReference type="SUPFAM" id="SSF56815">
    <property type="entry name" value="Sec1/munc18-like (SM) proteins"/>
    <property type="match status" value="1"/>
</dbReference>
<proteinExistence type="predicted"/>
<protein>
    <submittedName>
        <fullName evidence="1">Uncharacterized protein</fullName>
    </submittedName>
</protein>
<keyword evidence="2" id="KW-1185">Reference proteome</keyword>
<accession>A0A8K0KB22</accession>
<name>A0A8K0KB22_LADFU</name>
<dbReference type="EMBL" id="KZ308565">
    <property type="protein sequence ID" value="KAG8231640.1"/>
    <property type="molecule type" value="Genomic_DNA"/>
</dbReference>
<reference evidence="1" key="1">
    <citation type="submission" date="2013-04" db="EMBL/GenBank/DDBJ databases">
        <authorList>
            <person name="Qu J."/>
            <person name="Murali S.C."/>
            <person name="Bandaranaike D."/>
            <person name="Bellair M."/>
            <person name="Blankenburg K."/>
            <person name="Chao H."/>
            <person name="Dinh H."/>
            <person name="Doddapaneni H."/>
            <person name="Downs B."/>
            <person name="Dugan-Rocha S."/>
            <person name="Elkadiri S."/>
            <person name="Gnanaolivu R.D."/>
            <person name="Hernandez B."/>
            <person name="Javaid M."/>
            <person name="Jayaseelan J.C."/>
            <person name="Lee S."/>
            <person name="Li M."/>
            <person name="Ming W."/>
            <person name="Munidasa M."/>
            <person name="Muniz J."/>
            <person name="Nguyen L."/>
            <person name="Ongeri F."/>
            <person name="Osuji N."/>
            <person name="Pu L.-L."/>
            <person name="Puazo M."/>
            <person name="Qu C."/>
            <person name="Quiroz J."/>
            <person name="Raj R."/>
            <person name="Weissenberger G."/>
            <person name="Xin Y."/>
            <person name="Zou X."/>
            <person name="Han Y."/>
            <person name="Richards S."/>
            <person name="Worley K."/>
            <person name="Muzny D."/>
            <person name="Gibbs R."/>
        </authorList>
    </citation>
    <scope>NUCLEOTIDE SEQUENCE</scope>
    <source>
        <strain evidence="1">Sampled in the wild</strain>
    </source>
</reference>
<dbReference type="OrthoDB" id="549905at2759"/>
<dbReference type="AlphaFoldDB" id="A0A8K0KB22"/>
<dbReference type="InterPro" id="IPR027482">
    <property type="entry name" value="Sec1-like_dom2"/>
</dbReference>
<sequence length="459" mass="49735">MSIDVQKFNDDVWDFICSKVKDAAVFIDEHAAECLHWNGGGMKLINAGASSVREFSQSEIGPHNQDIAVFLTCSPIVGDLYKLMESVIRASNFMSCLAVTGAGKKVHSLAKSLLTESTLNDSSDDPFVVLEAEMKSWMQEKVADSSKMVDAKVVSMPIFAVNFGGEKNHILLTPPFAHIFPAIIPSTQRLQKQAMSYHGKKAYNVNQSQTTSGETKLSKKIQLSMAHMADSLHRLLYKMGGRVEVYAMGHLSSLVAGEVSKRRAESWSNLVSQSGEVGLDASLILVDRTLDLATPCSHGSFALLDRIMATMAHLSGHTTDVAVDMTPLCYPKRPSCKVVGFPPGSLAHNPVIGEKTGAQGELLDLLAGGRRQKEVILGLHRQIMSAAISLRVRSSAPKAERITPKHGLCVSQALSHPTSQMFDYMSGAEKVLLQSLSLEEGKATAASEKSKEILSQVLL</sequence>
<reference evidence="1" key="2">
    <citation type="submission" date="2017-10" db="EMBL/GenBank/DDBJ databases">
        <title>Ladona fulva Genome sequencing and assembly.</title>
        <authorList>
            <person name="Murali S."/>
            <person name="Richards S."/>
            <person name="Bandaranaike D."/>
            <person name="Bellair M."/>
            <person name="Blankenburg K."/>
            <person name="Chao H."/>
            <person name="Dinh H."/>
            <person name="Doddapaneni H."/>
            <person name="Dugan-Rocha S."/>
            <person name="Elkadiri S."/>
            <person name="Gnanaolivu R."/>
            <person name="Hernandez B."/>
            <person name="Skinner E."/>
            <person name="Javaid M."/>
            <person name="Lee S."/>
            <person name="Li M."/>
            <person name="Ming W."/>
            <person name="Munidasa M."/>
            <person name="Muniz J."/>
            <person name="Nguyen L."/>
            <person name="Hughes D."/>
            <person name="Osuji N."/>
            <person name="Pu L.-L."/>
            <person name="Puazo M."/>
            <person name="Qu C."/>
            <person name="Quiroz J."/>
            <person name="Raj R."/>
            <person name="Weissenberger G."/>
            <person name="Xin Y."/>
            <person name="Zou X."/>
            <person name="Han Y."/>
            <person name="Worley K."/>
            <person name="Muzny D."/>
            <person name="Gibbs R."/>
        </authorList>
    </citation>
    <scope>NUCLEOTIDE SEQUENCE</scope>
    <source>
        <strain evidence="1">Sampled in the wild</strain>
    </source>
</reference>
<evidence type="ECO:0000313" key="1">
    <source>
        <dbReference type="EMBL" id="KAG8231640.1"/>
    </source>
</evidence>